<feature type="region of interest" description="Disordered" evidence="1">
    <location>
        <begin position="1"/>
        <end position="59"/>
    </location>
</feature>
<protein>
    <submittedName>
        <fullName evidence="2">Uncharacterized protein</fullName>
    </submittedName>
</protein>
<dbReference type="AlphaFoldDB" id="A0A9D4R1U2"/>
<gene>
    <name evidence="2" type="ORF">DPMN_093383</name>
</gene>
<evidence type="ECO:0000313" key="2">
    <source>
        <dbReference type="EMBL" id="KAH3850907.1"/>
    </source>
</evidence>
<dbReference type="EMBL" id="JAIWYP010000003">
    <property type="protein sequence ID" value="KAH3850907.1"/>
    <property type="molecule type" value="Genomic_DNA"/>
</dbReference>
<feature type="compositionally biased region" description="Polar residues" evidence="1">
    <location>
        <begin position="15"/>
        <end position="39"/>
    </location>
</feature>
<accession>A0A9D4R1U2</accession>
<reference evidence="2" key="1">
    <citation type="journal article" date="2019" name="bioRxiv">
        <title>The Genome of the Zebra Mussel, Dreissena polymorpha: A Resource for Invasive Species Research.</title>
        <authorList>
            <person name="McCartney M.A."/>
            <person name="Auch B."/>
            <person name="Kono T."/>
            <person name="Mallez S."/>
            <person name="Zhang Y."/>
            <person name="Obille A."/>
            <person name="Becker A."/>
            <person name="Abrahante J.E."/>
            <person name="Garbe J."/>
            <person name="Badalamenti J.P."/>
            <person name="Herman A."/>
            <person name="Mangelson H."/>
            <person name="Liachko I."/>
            <person name="Sullivan S."/>
            <person name="Sone E.D."/>
            <person name="Koren S."/>
            <person name="Silverstein K.A.T."/>
            <person name="Beckman K.B."/>
            <person name="Gohl D.M."/>
        </authorList>
    </citation>
    <scope>NUCLEOTIDE SEQUENCE</scope>
    <source>
        <strain evidence="2">Duluth1</strain>
        <tissue evidence="2">Whole animal</tissue>
    </source>
</reference>
<organism evidence="2 3">
    <name type="scientific">Dreissena polymorpha</name>
    <name type="common">Zebra mussel</name>
    <name type="synonym">Mytilus polymorpha</name>
    <dbReference type="NCBI Taxonomy" id="45954"/>
    <lineage>
        <taxon>Eukaryota</taxon>
        <taxon>Metazoa</taxon>
        <taxon>Spiralia</taxon>
        <taxon>Lophotrochozoa</taxon>
        <taxon>Mollusca</taxon>
        <taxon>Bivalvia</taxon>
        <taxon>Autobranchia</taxon>
        <taxon>Heteroconchia</taxon>
        <taxon>Euheterodonta</taxon>
        <taxon>Imparidentia</taxon>
        <taxon>Neoheterodontei</taxon>
        <taxon>Myida</taxon>
        <taxon>Dreissenoidea</taxon>
        <taxon>Dreissenidae</taxon>
        <taxon>Dreissena</taxon>
    </lineage>
</organism>
<sequence>MAMEKTNRLMEPTSYMGNQKRQGKTTQMAKGIQTVTRATKNGKEKHNDMKWQPKRDKRR</sequence>
<reference evidence="2" key="2">
    <citation type="submission" date="2020-11" db="EMBL/GenBank/DDBJ databases">
        <authorList>
            <person name="McCartney M.A."/>
            <person name="Auch B."/>
            <person name="Kono T."/>
            <person name="Mallez S."/>
            <person name="Becker A."/>
            <person name="Gohl D.M."/>
            <person name="Silverstein K.A.T."/>
            <person name="Koren S."/>
            <person name="Bechman K.B."/>
            <person name="Herman A."/>
            <person name="Abrahante J.E."/>
            <person name="Garbe J."/>
        </authorList>
    </citation>
    <scope>NUCLEOTIDE SEQUENCE</scope>
    <source>
        <strain evidence="2">Duluth1</strain>
        <tissue evidence="2">Whole animal</tissue>
    </source>
</reference>
<proteinExistence type="predicted"/>
<dbReference type="Proteomes" id="UP000828390">
    <property type="component" value="Unassembled WGS sequence"/>
</dbReference>
<name>A0A9D4R1U2_DREPO</name>
<evidence type="ECO:0000256" key="1">
    <source>
        <dbReference type="SAM" id="MobiDB-lite"/>
    </source>
</evidence>
<comment type="caution">
    <text evidence="2">The sequence shown here is derived from an EMBL/GenBank/DDBJ whole genome shotgun (WGS) entry which is preliminary data.</text>
</comment>
<feature type="compositionally biased region" description="Basic and acidic residues" evidence="1">
    <location>
        <begin position="41"/>
        <end position="59"/>
    </location>
</feature>
<evidence type="ECO:0000313" key="3">
    <source>
        <dbReference type="Proteomes" id="UP000828390"/>
    </source>
</evidence>
<keyword evidence="3" id="KW-1185">Reference proteome</keyword>